<keyword evidence="4" id="KW-1185">Reference proteome</keyword>
<dbReference type="Gene3D" id="3.10.129.10">
    <property type="entry name" value="Hotdog Thioesterase"/>
    <property type="match status" value="1"/>
</dbReference>
<dbReference type="PANTHER" id="PTHR47260">
    <property type="entry name" value="UPF0644 PROTEIN PB2B4.06"/>
    <property type="match status" value="1"/>
</dbReference>
<dbReference type="EMBL" id="MU004324">
    <property type="protein sequence ID" value="KAF2657580.1"/>
    <property type="molecule type" value="Genomic_DNA"/>
</dbReference>
<dbReference type="GO" id="GO:0016853">
    <property type="term" value="F:isomerase activity"/>
    <property type="evidence" value="ECO:0007669"/>
    <property type="project" value="UniProtKB-KW"/>
</dbReference>
<evidence type="ECO:0000313" key="4">
    <source>
        <dbReference type="Proteomes" id="UP000799324"/>
    </source>
</evidence>
<dbReference type="InterPro" id="IPR006683">
    <property type="entry name" value="Thioestr_dom"/>
</dbReference>
<proteinExistence type="predicted"/>
<gene>
    <name evidence="3" type="ORF">K491DRAFT_654736</name>
</gene>
<dbReference type="Proteomes" id="UP000799324">
    <property type="component" value="Unassembled WGS sequence"/>
</dbReference>
<dbReference type="InterPro" id="IPR052061">
    <property type="entry name" value="PTE-AB_protein"/>
</dbReference>
<dbReference type="PANTHER" id="PTHR47260:SF7">
    <property type="entry name" value="THIOESTERASE FAMILY PROTEIN (AFU_ORTHOLOGUE AFUA_1G10800)"/>
    <property type="match status" value="1"/>
</dbReference>
<feature type="domain" description="Thioesterase" evidence="2">
    <location>
        <begin position="118"/>
        <end position="186"/>
    </location>
</feature>
<keyword evidence="3" id="KW-0413">Isomerase</keyword>
<sequence length="223" mass="23993">MAAAPVVSTAVETGTALRNPPTDEETLSMFTPSDPTVKEIEDRIWNHPVTQQLLSDPRFSGSRPHLKIPPVMRNQNFTAGILQGPDLLVVPPLQFTTKDGSDFVSLQYLGKALCGHPGIVHGGLIGTLLDEGCGRCCFPALPNRIAVTASLKIDYRKPLMAGQIVVLRAQTVKAEGRKAWVKARLESMPQGGEGSEGKVEIFAEAEALFIEPKGAKNMLSVPV</sequence>
<dbReference type="InterPro" id="IPR029069">
    <property type="entry name" value="HotDog_dom_sf"/>
</dbReference>
<dbReference type="OrthoDB" id="506431at2759"/>
<dbReference type="AlphaFoldDB" id="A0A6A6TCQ3"/>
<reference evidence="3" key="1">
    <citation type="journal article" date="2020" name="Stud. Mycol.">
        <title>101 Dothideomycetes genomes: a test case for predicting lifestyles and emergence of pathogens.</title>
        <authorList>
            <person name="Haridas S."/>
            <person name="Albert R."/>
            <person name="Binder M."/>
            <person name="Bloem J."/>
            <person name="Labutti K."/>
            <person name="Salamov A."/>
            <person name="Andreopoulos B."/>
            <person name="Baker S."/>
            <person name="Barry K."/>
            <person name="Bills G."/>
            <person name="Bluhm B."/>
            <person name="Cannon C."/>
            <person name="Castanera R."/>
            <person name="Culley D."/>
            <person name="Daum C."/>
            <person name="Ezra D."/>
            <person name="Gonzalez J."/>
            <person name="Henrissat B."/>
            <person name="Kuo A."/>
            <person name="Liang C."/>
            <person name="Lipzen A."/>
            <person name="Lutzoni F."/>
            <person name="Magnuson J."/>
            <person name="Mondo S."/>
            <person name="Nolan M."/>
            <person name="Ohm R."/>
            <person name="Pangilinan J."/>
            <person name="Park H.-J."/>
            <person name="Ramirez L."/>
            <person name="Alfaro M."/>
            <person name="Sun H."/>
            <person name="Tritt A."/>
            <person name="Yoshinaga Y."/>
            <person name="Zwiers L.-H."/>
            <person name="Turgeon B."/>
            <person name="Goodwin S."/>
            <person name="Spatafora J."/>
            <person name="Crous P."/>
            <person name="Grigoriev I."/>
        </authorList>
    </citation>
    <scope>NUCLEOTIDE SEQUENCE</scope>
    <source>
        <strain evidence="3">CBS 122681</strain>
    </source>
</reference>
<evidence type="ECO:0000256" key="1">
    <source>
        <dbReference type="SAM" id="MobiDB-lite"/>
    </source>
</evidence>
<feature type="region of interest" description="Disordered" evidence="1">
    <location>
        <begin position="1"/>
        <end position="26"/>
    </location>
</feature>
<evidence type="ECO:0000259" key="2">
    <source>
        <dbReference type="Pfam" id="PF03061"/>
    </source>
</evidence>
<evidence type="ECO:0000313" key="3">
    <source>
        <dbReference type="EMBL" id="KAF2657580.1"/>
    </source>
</evidence>
<accession>A0A6A6TCQ3</accession>
<protein>
    <submittedName>
        <fullName evidence="3">Thioesterase/thiol ester dehydrase-isomerase</fullName>
    </submittedName>
</protein>
<organism evidence="3 4">
    <name type="scientific">Lophiostoma macrostomum CBS 122681</name>
    <dbReference type="NCBI Taxonomy" id="1314788"/>
    <lineage>
        <taxon>Eukaryota</taxon>
        <taxon>Fungi</taxon>
        <taxon>Dikarya</taxon>
        <taxon>Ascomycota</taxon>
        <taxon>Pezizomycotina</taxon>
        <taxon>Dothideomycetes</taxon>
        <taxon>Pleosporomycetidae</taxon>
        <taxon>Pleosporales</taxon>
        <taxon>Lophiostomataceae</taxon>
        <taxon>Lophiostoma</taxon>
    </lineage>
</organism>
<dbReference type="Pfam" id="PF03061">
    <property type="entry name" value="4HBT"/>
    <property type="match status" value="1"/>
</dbReference>
<dbReference type="SUPFAM" id="SSF54637">
    <property type="entry name" value="Thioesterase/thiol ester dehydrase-isomerase"/>
    <property type="match status" value="1"/>
</dbReference>
<name>A0A6A6TCQ3_9PLEO</name>
<dbReference type="CDD" id="cd03443">
    <property type="entry name" value="PaaI_thioesterase"/>
    <property type="match status" value="1"/>
</dbReference>